<dbReference type="CDD" id="cd22924">
    <property type="entry name" value="HFD_CHRAC1-like"/>
    <property type="match status" value="1"/>
</dbReference>
<dbReference type="Pfam" id="PF00808">
    <property type="entry name" value="CBFD_NFYB_HMF"/>
    <property type="match status" value="1"/>
</dbReference>
<evidence type="ECO:0000256" key="1">
    <source>
        <dbReference type="ARBA" id="ARBA00004123"/>
    </source>
</evidence>
<name>A0A1B0BIA0_9MUSC</name>
<dbReference type="InterPro" id="IPR050568">
    <property type="entry name" value="Transcr_DNA_Rep_Reg"/>
</dbReference>
<reference evidence="5" key="1">
    <citation type="submission" date="2015-01" db="EMBL/GenBank/DDBJ databases">
        <authorList>
            <person name="Aksoy S."/>
            <person name="Warren W."/>
            <person name="Wilson R.K."/>
        </authorList>
    </citation>
    <scope>NUCLEOTIDE SEQUENCE [LARGE SCALE GENOMIC DNA]</scope>
    <source>
        <strain evidence="5">IAEA</strain>
    </source>
</reference>
<comment type="subcellular location">
    <subcellularLocation>
        <location evidence="1">Nucleus</location>
    </subcellularLocation>
</comment>
<dbReference type="SUPFAM" id="SSF47113">
    <property type="entry name" value="Histone-fold"/>
    <property type="match status" value="1"/>
</dbReference>
<dbReference type="EMBL" id="JXJN01014862">
    <property type="status" value="NOT_ANNOTATED_CDS"/>
    <property type="molecule type" value="Genomic_DNA"/>
</dbReference>
<accession>A0A1B0BIA0</accession>
<dbReference type="InterPro" id="IPR003958">
    <property type="entry name" value="CBFA_NFYB_domain"/>
</dbReference>
<proteinExistence type="predicted"/>
<dbReference type="GO" id="GO:0008623">
    <property type="term" value="C:CHRAC"/>
    <property type="evidence" value="ECO:0007669"/>
    <property type="project" value="TreeGrafter"/>
</dbReference>
<organism evidence="4 5">
    <name type="scientific">Glossina palpalis gambiensis</name>
    <dbReference type="NCBI Taxonomy" id="67801"/>
    <lineage>
        <taxon>Eukaryota</taxon>
        <taxon>Metazoa</taxon>
        <taxon>Ecdysozoa</taxon>
        <taxon>Arthropoda</taxon>
        <taxon>Hexapoda</taxon>
        <taxon>Insecta</taxon>
        <taxon>Pterygota</taxon>
        <taxon>Neoptera</taxon>
        <taxon>Endopterygota</taxon>
        <taxon>Diptera</taxon>
        <taxon>Brachycera</taxon>
        <taxon>Muscomorpha</taxon>
        <taxon>Hippoboscoidea</taxon>
        <taxon>Glossinidae</taxon>
        <taxon>Glossina</taxon>
    </lineage>
</organism>
<dbReference type="Gene3D" id="1.10.20.10">
    <property type="entry name" value="Histone, subunit A"/>
    <property type="match status" value="1"/>
</dbReference>
<dbReference type="GO" id="GO:0006261">
    <property type="term" value="P:DNA-templated DNA replication"/>
    <property type="evidence" value="ECO:0007669"/>
    <property type="project" value="TreeGrafter"/>
</dbReference>
<dbReference type="VEuPathDB" id="VectorBase:GPPI031032"/>
<dbReference type="AlphaFoldDB" id="A0A1B0BIA0"/>
<keyword evidence="2" id="KW-0539">Nucleus</keyword>
<dbReference type="STRING" id="67801.A0A1B0BIA0"/>
<evidence type="ECO:0000313" key="5">
    <source>
        <dbReference type="Proteomes" id="UP000092460"/>
    </source>
</evidence>
<dbReference type="Proteomes" id="UP000092460">
    <property type="component" value="Unassembled WGS sequence"/>
</dbReference>
<evidence type="ECO:0000256" key="2">
    <source>
        <dbReference type="ARBA" id="ARBA00023242"/>
    </source>
</evidence>
<keyword evidence="5" id="KW-1185">Reference proteome</keyword>
<dbReference type="GO" id="GO:0046982">
    <property type="term" value="F:protein heterodimerization activity"/>
    <property type="evidence" value="ECO:0007669"/>
    <property type="project" value="InterPro"/>
</dbReference>
<reference evidence="4" key="2">
    <citation type="submission" date="2020-05" db="UniProtKB">
        <authorList>
            <consortium name="EnsemblMetazoa"/>
        </authorList>
    </citation>
    <scope>IDENTIFICATION</scope>
    <source>
        <strain evidence="4">IAEA</strain>
    </source>
</reference>
<sequence>METELPHTRIRTIMKSSLDTGQITNEVLYLMTKSTEMFIKHFTKEAYSNVKKTTNILKYEHLADLVQNNENLEFLLQIVPQKITVKNLQGLLKQDESSGESSSEEDN</sequence>
<dbReference type="GO" id="GO:0006338">
    <property type="term" value="P:chromatin remodeling"/>
    <property type="evidence" value="ECO:0007669"/>
    <property type="project" value="TreeGrafter"/>
</dbReference>
<evidence type="ECO:0000259" key="3">
    <source>
        <dbReference type="Pfam" id="PF00808"/>
    </source>
</evidence>
<protein>
    <recommendedName>
        <fullName evidence="3">Transcription factor CBF/NF-Y/archaeal histone domain-containing protein</fullName>
    </recommendedName>
</protein>
<dbReference type="EnsemblMetazoa" id="GPPI031032-RA">
    <property type="protein sequence ID" value="GPPI031032-PA"/>
    <property type="gene ID" value="GPPI031032"/>
</dbReference>
<feature type="domain" description="Transcription factor CBF/NF-Y/archaeal histone" evidence="3">
    <location>
        <begin position="3"/>
        <end position="63"/>
    </location>
</feature>
<evidence type="ECO:0000313" key="4">
    <source>
        <dbReference type="EnsemblMetazoa" id="GPPI031032-PA"/>
    </source>
</evidence>
<dbReference type="PANTHER" id="PTHR10252">
    <property type="entry name" value="HISTONE-LIKE TRANSCRIPTION FACTOR CCAAT-RELATED"/>
    <property type="match status" value="1"/>
</dbReference>
<dbReference type="PANTHER" id="PTHR10252:SF54">
    <property type="entry name" value="CHROMATIN ACCESSIBILITY COMPLEX PROTEIN 1"/>
    <property type="match status" value="1"/>
</dbReference>
<dbReference type="InterPro" id="IPR009072">
    <property type="entry name" value="Histone-fold"/>
</dbReference>